<dbReference type="Pfam" id="PF00487">
    <property type="entry name" value="FA_desaturase"/>
    <property type="match status" value="1"/>
</dbReference>
<dbReference type="GO" id="GO:0046513">
    <property type="term" value="P:ceramide biosynthetic process"/>
    <property type="evidence" value="ECO:0007669"/>
    <property type="project" value="TreeGrafter"/>
</dbReference>
<gene>
    <name evidence="3" type="ORF">SAMN05444714_0508</name>
</gene>
<evidence type="ECO:0000259" key="2">
    <source>
        <dbReference type="Pfam" id="PF00487"/>
    </source>
</evidence>
<feature type="domain" description="Fatty acid desaturase" evidence="2">
    <location>
        <begin position="32"/>
        <end position="269"/>
    </location>
</feature>
<name>A0A1I6LG17_9RHOB</name>
<evidence type="ECO:0000256" key="1">
    <source>
        <dbReference type="SAM" id="Phobius"/>
    </source>
</evidence>
<dbReference type="PANTHER" id="PTHR12879">
    <property type="entry name" value="SPHINGOLIPID DELTA 4 DESATURASE/C-4 HYDROXYLASE PROTEIN DES2"/>
    <property type="match status" value="1"/>
</dbReference>
<dbReference type="RefSeq" id="WP_090203576.1">
    <property type="nucleotide sequence ID" value="NZ_FOZM01000001.1"/>
</dbReference>
<evidence type="ECO:0000313" key="4">
    <source>
        <dbReference type="Proteomes" id="UP000198926"/>
    </source>
</evidence>
<dbReference type="GO" id="GO:0016020">
    <property type="term" value="C:membrane"/>
    <property type="evidence" value="ECO:0007669"/>
    <property type="project" value="GOC"/>
</dbReference>
<evidence type="ECO:0000313" key="3">
    <source>
        <dbReference type="EMBL" id="SFS02373.1"/>
    </source>
</evidence>
<dbReference type="Proteomes" id="UP000198926">
    <property type="component" value="Unassembled WGS sequence"/>
</dbReference>
<feature type="transmembrane region" description="Helical" evidence="1">
    <location>
        <begin position="133"/>
        <end position="150"/>
    </location>
</feature>
<keyword evidence="1" id="KW-1133">Transmembrane helix</keyword>
<feature type="transmembrane region" description="Helical" evidence="1">
    <location>
        <begin position="12"/>
        <end position="34"/>
    </location>
</feature>
<dbReference type="GO" id="GO:0042284">
    <property type="term" value="F:sphingolipid delta-4 desaturase activity"/>
    <property type="evidence" value="ECO:0007669"/>
    <property type="project" value="TreeGrafter"/>
</dbReference>
<keyword evidence="1" id="KW-0472">Membrane</keyword>
<dbReference type="AlphaFoldDB" id="A0A1I6LG17"/>
<dbReference type="InterPro" id="IPR005804">
    <property type="entry name" value="FA_desaturase_dom"/>
</dbReference>
<dbReference type="PANTHER" id="PTHR12879:SF8">
    <property type="entry name" value="SPHINGOLIPID DELTA(4)-DESATURASE DES1"/>
    <property type="match status" value="1"/>
</dbReference>
<accession>A0A1I6LG17</accession>
<feature type="transmembrane region" description="Helical" evidence="1">
    <location>
        <begin position="170"/>
        <end position="195"/>
    </location>
</feature>
<proteinExistence type="predicted"/>
<dbReference type="STRING" id="1123755.SAMN05444714_0508"/>
<dbReference type="EMBL" id="FOZM01000001">
    <property type="protein sequence ID" value="SFS02373.1"/>
    <property type="molecule type" value="Genomic_DNA"/>
</dbReference>
<sequence length="295" mass="34107">MEQKQSTNRGGVEWPTLVLITVCYVAWGAVLWVLPLTMGVVFGGVVIALHASLQHEVIHGHPFRRQWLNDLLIWPPLTLIVPYSRFKVTHLAHHHDEVLTDPYDDPESNFLDEGVWEKLPVLVQGILRFNNTVAGRLTIGPLIGTISFLLCEWRSRDRQVLQDWAWHLPAVGGVLWLVSVSPMPIWAYCASAYLAMSILKLRTYLEHQASDRASGRSVIVERGGIFGFLFLNNNLHVVHHMHPKVAWYDLPRLYRSRKDHYLRRNGGYFYASYGDVFRRYFLRAKDPVAHPLWRR</sequence>
<dbReference type="CDD" id="cd03509">
    <property type="entry name" value="DesA_FADS-like"/>
    <property type="match status" value="1"/>
</dbReference>
<organism evidence="3 4">
    <name type="scientific">Yoonia litorea</name>
    <dbReference type="NCBI Taxonomy" id="1123755"/>
    <lineage>
        <taxon>Bacteria</taxon>
        <taxon>Pseudomonadati</taxon>
        <taxon>Pseudomonadota</taxon>
        <taxon>Alphaproteobacteria</taxon>
        <taxon>Rhodobacterales</taxon>
        <taxon>Paracoccaceae</taxon>
        <taxon>Yoonia</taxon>
    </lineage>
</organism>
<protein>
    <submittedName>
        <fullName evidence="3">Fatty acid desaturase</fullName>
    </submittedName>
</protein>
<keyword evidence="4" id="KW-1185">Reference proteome</keyword>
<reference evidence="3 4" key="1">
    <citation type="submission" date="2016-10" db="EMBL/GenBank/DDBJ databases">
        <authorList>
            <person name="de Groot N.N."/>
        </authorList>
    </citation>
    <scope>NUCLEOTIDE SEQUENCE [LARGE SCALE GENOMIC DNA]</scope>
    <source>
        <strain evidence="3 4">DSM 29433</strain>
    </source>
</reference>
<dbReference type="OrthoDB" id="784276at2"/>
<keyword evidence="1" id="KW-0812">Transmembrane</keyword>